<dbReference type="Proteomes" id="UP000095286">
    <property type="component" value="Unplaced"/>
</dbReference>
<name>A0AC35UC13_9BILA</name>
<accession>A0AC35UC13</accession>
<evidence type="ECO:0000313" key="1">
    <source>
        <dbReference type="Proteomes" id="UP000095286"/>
    </source>
</evidence>
<protein>
    <submittedName>
        <fullName evidence="2">Mitochondrial inner membrane protein COX18</fullName>
    </submittedName>
</protein>
<reference evidence="2" key="1">
    <citation type="submission" date="2016-11" db="UniProtKB">
        <authorList>
            <consortium name="WormBaseParasite"/>
        </authorList>
    </citation>
    <scope>IDENTIFICATION</scope>
    <source>
        <strain evidence="2">KR3021</strain>
    </source>
</reference>
<proteinExistence type="predicted"/>
<evidence type="ECO:0000313" key="2">
    <source>
        <dbReference type="WBParaSite" id="RSKR_0000996100.1"/>
    </source>
</evidence>
<dbReference type="WBParaSite" id="RSKR_0000996100.1">
    <property type="protein sequence ID" value="RSKR_0000996100.1"/>
    <property type="gene ID" value="RSKR_0000996100"/>
</dbReference>
<sequence length="311" mass="34676">MFLNKLTGRSPHTCRHAVNTFGSRRNASNLPSMIAPIFEYAANANVTQVLQAAMEGVHATTGLGWGTTFIVSGFLLRAATSPAHIYAEKLFADRIHISNHVHKTVIEKIGKECNIKVRPNETNTQLQLMTNNTEIVKKAVDTINDNLQTIVADRKLFASRIQNLKICTVPVWIFSSFAVRNVVSGDFNPAMPGALWINDLLLPDPYFILPLAVGILGFANMYSQKLIYPSQTTFQARTYDFLLAFMTIVAVRIMMDLPACVSMYWMSVSVSGMVLNGLVRHPKIKGIFGIKRLPTDSKYPLLNLFQKRGKN</sequence>
<organism evidence="1 2">
    <name type="scientific">Rhabditophanes sp. KR3021</name>
    <dbReference type="NCBI Taxonomy" id="114890"/>
    <lineage>
        <taxon>Eukaryota</taxon>
        <taxon>Metazoa</taxon>
        <taxon>Ecdysozoa</taxon>
        <taxon>Nematoda</taxon>
        <taxon>Chromadorea</taxon>
        <taxon>Rhabditida</taxon>
        <taxon>Tylenchina</taxon>
        <taxon>Panagrolaimomorpha</taxon>
        <taxon>Strongyloidoidea</taxon>
        <taxon>Alloionematidae</taxon>
        <taxon>Rhabditophanes</taxon>
    </lineage>
</organism>